<dbReference type="InterPro" id="IPR012340">
    <property type="entry name" value="NA-bd_OB-fold"/>
</dbReference>
<evidence type="ECO:0000313" key="5">
    <source>
        <dbReference type="Proteomes" id="UP000653231"/>
    </source>
</evidence>
<dbReference type="InterPro" id="IPR000424">
    <property type="entry name" value="Primosome_PriB/ssb"/>
</dbReference>
<dbReference type="CDD" id="cd04496">
    <property type="entry name" value="SSB_OBF"/>
    <property type="match status" value="1"/>
</dbReference>
<comment type="subunit">
    <text evidence="2">Homotetramer.</text>
</comment>
<comment type="caution">
    <text evidence="4">The sequence shown here is derived from an EMBL/GenBank/DDBJ whole genome shotgun (WGS) entry which is preliminary data.</text>
</comment>
<protein>
    <recommendedName>
        <fullName evidence="2 3">Single-stranded DNA-binding protein</fullName>
        <shortName evidence="2">SSB</shortName>
    </recommendedName>
</protein>
<accession>A0ABR8LAQ0</accession>
<dbReference type="PROSITE" id="PS50935">
    <property type="entry name" value="SSB"/>
    <property type="match status" value="1"/>
</dbReference>
<organism evidence="4 5">
    <name type="scientific">Microbispora bryophytorum subsp. camponoti</name>
    <dbReference type="NCBI Taxonomy" id="1677852"/>
    <lineage>
        <taxon>Bacteria</taxon>
        <taxon>Bacillati</taxon>
        <taxon>Actinomycetota</taxon>
        <taxon>Actinomycetes</taxon>
        <taxon>Streptosporangiales</taxon>
        <taxon>Streptosporangiaceae</taxon>
        <taxon>Microbispora</taxon>
    </lineage>
</organism>
<keyword evidence="5" id="KW-1185">Reference proteome</keyword>
<evidence type="ECO:0000256" key="2">
    <source>
        <dbReference type="HAMAP-Rule" id="MF_00984"/>
    </source>
</evidence>
<dbReference type="GO" id="GO:0003677">
    <property type="term" value="F:DNA binding"/>
    <property type="evidence" value="ECO:0007669"/>
    <property type="project" value="UniProtKB-KW"/>
</dbReference>
<evidence type="ECO:0000313" key="4">
    <source>
        <dbReference type="EMBL" id="MBD3147087.1"/>
    </source>
</evidence>
<keyword evidence="1 2" id="KW-0238">DNA-binding</keyword>
<dbReference type="Proteomes" id="UP000653231">
    <property type="component" value="Unassembled WGS sequence"/>
</dbReference>
<dbReference type="PANTHER" id="PTHR10302:SF27">
    <property type="entry name" value="SINGLE-STRANDED DNA-BINDING PROTEIN"/>
    <property type="match status" value="1"/>
</dbReference>
<dbReference type="InterPro" id="IPR011344">
    <property type="entry name" value="ssDNA-bd"/>
</dbReference>
<dbReference type="PANTHER" id="PTHR10302">
    <property type="entry name" value="SINGLE-STRANDED DNA-BINDING PROTEIN"/>
    <property type="match status" value="1"/>
</dbReference>
<evidence type="ECO:0000256" key="3">
    <source>
        <dbReference type="RuleBase" id="RU000524"/>
    </source>
</evidence>
<proteinExistence type="inferred from homology"/>
<dbReference type="Gene3D" id="2.40.50.140">
    <property type="entry name" value="Nucleic acid-binding proteins"/>
    <property type="match status" value="1"/>
</dbReference>
<gene>
    <name evidence="4" type="ORF">IEQ31_28415</name>
</gene>
<dbReference type="SUPFAM" id="SSF50249">
    <property type="entry name" value="Nucleic acid-binding proteins"/>
    <property type="match status" value="1"/>
</dbReference>
<dbReference type="EMBL" id="JACXRZ010000026">
    <property type="protein sequence ID" value="MBD3147087.1"/>
    <property type="molecule type" value="Genomic_DNA"/>
</dbReference>
<dbReference type="HAMAP" id="MF_00984">
    <property type="entry name" value="SSB"/>
    <property type="match status" value="1"/>
</dbReference>
<dbReference type="NCBIfam" id="TIGR00621">
    <property type="entry name" value="ssb"/>
    <property type="match status" value="1"/>
</dbReference>
<name>A0ABR8LAQ0_9ACTN</name>
<dbReference type="NCBIfam" id="NF005851">
    <property type="entry name" value="PRK07772.1"/>
    <property type="match status" value="1"/>
</dbReference>
<reference evidence="4 5" key="1">
    <citation type="submission" date="2020-09" db="EMBL/GenBank/DDBJ databases">
        <title>Actinomycete isolated from the Camponotus japonicus Mayr.</title>
        <authorList>
            <person name="Gong X."/>
        </authorList>
    </citation>
    <scope>NUCLEOTIDE SEQUENCE [LARGE SCALE GENOMIC DNA]</scope>
    <source>
        <strain evidence="4 5">2C-HV3</strain>
    </source>
</reference>
<evidence type="ECO:0000256" key="1">
    <source>
        <dbReference type="ARBA" id="ARBA00023125"/>
    </source>
</evidence>
<comment type="caution">
    <text evidence="2">Lacks conserved residue(s) required for the propagation of feature annotation.</text>
</comment>
<dbReference type="Pfam" id="PF00436">
    <property type="entry name" value="SSB"/>
    <property type="match status" value="1"/>
</dbReference>
<sequence>MANETTITIVGNLVDDPEFRFTTAGHAVVRFRVASTPRYQDRQTGEWKDGTSLFLTCTAWRELGEHIAESLQRGMRVIVQGRLRQRTYETEPGDKRTVYELEVDEVGPSLRFATMTVTKVKSPQIADLRDQQPWPIPAAA</sequence>